<evidence type="ECO:0000313" key="4">
    <source>
        <dbReference type="WBParaSite" id="BPAG_0001423701-mRNA-1"/>
    </source>
</evidence>
<dbReference type="GO" id="GO:0038203">
    <property type="term" value="P:TORC2 signaling"/>
    <property type="evidence" value="ECO:0007669"/>
    <property type="project" value="TreeGrafter"/>
</dbReference>
<dbReference type="PANTHER" id="PTHR13298:SF11">
    <property type="entry name" value="RAPAMYCIN-INSENSITIVE COMPANION OF MTOR"/>
    <property type="match status" value="1"/>
</dbReference>
<name>A0A0N4TYX9_BRUPA</name>
<dbReference type="Pfam" id="PF14663">
    <property type="entry name" value="RasGEF_N_2"/>
    <property type="match status" value="1"/>
</dbReference>
<evidence type="ECO:0000259" key="1">
    <source>
        <dbReference type="SMART" id="SM01310"/>
    </source>
</evidence>
<gene>
    <name evidence="2" type="ORF">BPAG_LOCUS14165</name>
</gene>
<dbReference type="AlphaFoldDB" id="A0A0N4TYX9"/>
<sequence>MGIGDFIEIGFDCCSCLSPLCVYMDVFARWTIECGKQLPMFVLINFLIFICYFRFVDLIKDTTNVEYVKLIVSCLYYGSEDSFNRFILQTALTSANVAGRKWATQFLSILASHNISDFSVWGIKLLLGQLADPSAKVVRHALRLLHRWIPHYLESVYLIKDICFDIFGDAGILLKTYLFSNESYVKDNSRDVLATLDYWKRKFNMRYVEIVDEDVRVALLDSKRSINGQYARSSNERVSKLGVPMPVHLYGQLVQHDTGRELLLRSNEVDRLLDVLRDSPLPTDTYQTSKLKGALYALGHIVANLNPSLLPMETVPIICRFAECCPVLSIRGSAFWVLNLIGNTQLGSVLLLSLGWESSNFIIGEKKSNMLLLKAANIDINKIWIRCIDEKLPSQQETNLKTFGVNLVSSRFITNKNGTVPFTDYGTLWHRKMNCSIETRHVSSCVTFELESRLFNHGNISVMETEGVSVLALFIYRYSKIREDCLMIRSQFRLPSFSFDTALNYTAISDNKFLCLCGFLNPLESKHRKLSRKTDSETTKSRPVNFSDQSISLPLIPDFFLKDVFLGDEFTEQNCNSSIVKHMHQISNCFYCSWPEEYFGSKNVLEVEVPSEARDEIISMFLLQESKCLNSSKKLLRNYLSNREVFSSICLYSDVLVLLAQHDFSLETRRLVHELFADALKKAS</sequence>
<protein>
    <submittedName>
        <fullName evidence="4">RICTOR_V domain-containing protein</fullName>
    </submittedName>
</protein>
<accession>A0A0N4TYX9</accession>
<proteinExistence type="predicted"/>
<dbReference type="Proteomes" id="UP000278627">
    <property type="component" value="Unassembled WGS sequence"/>
</dbReference>
<dbReference type="InterPro" id="IPR029453">
    <property type="entry name" value="Rictor_IV"/>
</dbReference>
<dbReference type="InterPro" id="IPR029452">
    <property type="entry name" value="RICTOR_V"/>
</dbReference>
<evidence type="ECO:0000313" key="2">
    <source>
        <dbReference type="EMBL" id="VDN95350.1"/>
    </source>
</evidence>
<dbReference type="WBParaSite" id="BPAG_0001423701-mRNA-1">
    <property type="protein sequence ID" value="BPAG_0001423701-mRNA-1"/>
    <property type="gene ID" value="BPAG_0001423701"/>
</dbReference>
<dbReference type="InterPro" id="IPR016024">
    <property type="entry name" value="ARM-type_fold"/>
</dbReference>
<keyword evidence="3" id="KW-1185">Reference proteome</keyword>
<dbReference type="STRING" id="6280.A0A0N4TYX9"/>
<dbReference type="PANTHER" id="PTHR13298">
    <property type="entry name" value="CYTOSOLIC REGULATOR PIANISSIMO"/>
    <property type="match status" value="1"/>
</dbReference>
<dbReference type="GO" id="GO:0031932">
    <property type="term" value="C:TORC2 complex"/>
    <property type="evidence" value="ECO:0007669"/>
    <property type="project" value="InterPro"/>
</dbReference>
<organism evidence="4">
    <name type="scientific">Brugia pahangi</name>
    <name type="common">Filarial nematode worm</name>
    <dbReference type="NCBI Taxonomy" id="6280"/>
    <lineage>
        <taxon>Eukaryota</taxon>
        <taxon>Metazoa</taxon>
        <taxon>Ecdysozoa</taxon>
        <taxon>Nematoda</taxon>
        <taxon>Chromadorea</taxon>
        <taxon>Rhabditida</taxon>
        <taxon>Spirurina</taxon>
        <taxon>Spiruromorpha</taxon>
        <taxon>Filarioidea</taxon>
        <taxon>Onchocercidae</taxon>
        <taxon>Brugia</taxon>
    </lineage>
</organism>
<dbReference type="GO" id="GO:0051897">
    <property type="term" value="P:positive regulation of phosphatidylinositol 3-kinase/protein kinase B signal transduction"/>
    <property type="evidence" value="ECO:0007669"/>
    <property type="project" value="TreeGrafter"/>
</dbReference>
<evidence type="ECO:0000313" key="3">
    <source>
        <dbReference type="Proteomes" id="UP000278627"/>
    </source>
</evidence>
<dbReference type="GO" id="GO:0043539">
    <property type="term" value="F:protein serine/threonine kinase activator activity"/>
    <property type="evidence" value="ECO:0007669"/>
    <property type="project" value="TreeGrafter"/>
</dbReference>
<reference evidence="2 3" key="2">
    <citation type="submission" date="2018-11" db="EMBL/GenBank/DDBJ databases">
        <authorList>
            <consortium name="Pathogen Informatics"/>
        </authorList>
    </citation>
    <scope>NUCLEOTIDE SEQUENCE [LARGE SCALE GENOMIC DNA]</scope>
</reference>
<dbReference type="Pfam" id="PF14668">
    <property type="entry name" value="RICTOR_V"/>
    <property type="match status" value="1"/>
</dbReference>
<dbReference type="InterPro" id="IPR028268">
    <property type="entry name" value="Pianissimo_fam"/>
</dbReference>
<dbReference type="SMART" id="SM01303">
    <property type="entry name" value="RasGEF_N_2"/>
    <property type="match status" value="1"/>
</dbReference>
<feature type="domain" description="Rapamycin-insensitive companion of mTOR" evidence="1">
    <location>
        <begin position="288"/>
        <end position="358"/>
    </location>
</feature>
<dbReference type="EMBL" id="UZAD01013539">
    <property type="protein sequence ID" value="VDN95350.1"/>
    <property type="molecule type" value="Genomic_DNA"/>
</dbReference>
<reference evidence="4" key="1">
    <citation type="submission" date="2016-04" db="UniProtKB">
        <authorList>
            <consortium name="WormBaseParasite"/>
        </authorList>
    </citation>
    <scope>IDENTIFICATION</scope>
</reference>
<dbReference type="SMART" id="SM01310">
    <property type="entry name" value="RICTOR_V"/>
    <property type="match status" value="1"/>
</dbReference>
<dbReference type="SUPFAM" id="SSF48371">
    <property type="entry name" value="ARM repeat"/>
    <property type="match status" value="1"/>
</dbReference>